<evidence type="ECO:0000313" key="2">
    <source>
        <dbReference type="Proteomes" id="UP001159364"/>
    </source>
</evidence>
<dbReference type="InterPro" id="IPR038909">
    <property type="entry name" value="Effector_transcript"/>
</dbReference>
<sequence>MVASEGSFPIPRLKREDCERTKHDSSFSKWQVLIGPTDWQDHALGKEGATRYRVHNLPHNSGPGVYELGIAVPRSTFGRDYAKVDPVNVVAAYLGQADNVRTRLQMYGRSGSHQGPSLFEEMFSRGCSIVFRWAPFFPHKSFLSVQQMKDKREAEKTEARLLKTFDYALNKGGNGERRPLDVLQKIDKKASSAGLPKLIKKLQFFSQGEVGIKIKARKPVKPENADDDSKSFIPGVFKFSRSRPTLVSDTFGTNEGLRTCGFIMSDGIPCNKPPASGRMRCDEHKGKRICGLTPESNRGGGSRDAHDDYVDPNHNAACGVVLGHGTFCARQPISGRKRCEAHKGMRVGSLVSKPTADNKCYQPVHGFGSAFGTSEHSHVFCGATLGNGSVCRRQPTIGNKRCWQHKGQRADSSLSWSNRSFMGTGILTCGVALQNGSVCMRAPVSGRKRCEQHKGMRAY</sequence>
<dbReference type="Pfam" id="PF19239">
    <property type="entry name" value="GIY_YIG_domain"/>
    <property type="match status" value="1"/>
</dbReference>
<name>A0AAV8TKZ8_9ROSI</name>
<reference evidence="1 2" key="1">
    <citation type="submission" date="2021-09" db="EMBL/GenBank/DDBJ databases">
        <title>Genomic insights and catalytic innovation underlie evolution of tropane alkaloids biosynthesis.</title>
        <authorList>
            <person name="Wang Y.-J."/>
            <person name="Tian T."/>
            <person name="Huang J.-P."/>
            <person name="Huang S.-X."/>
        </authorList>
    </citation>
    <scope>NUCLEOTIDE SEQUENCE [LARGE SCALE GENOMIC DNA]</scope>
    <source>
        <strain evidence="1">KIB-2018</strain>
        <tissue evidence="1">Leaf</tissue>
    </source>
</reference>
<dbReference type="GO" id="GO:0003677">
    <property type="term" value="F:DNA binding"/>
    <property type="evidence" value="ECO:0007669"/>
    <property type="project" value="InterPro"/>
</dbReference>
<accession>A0AAV8TKZ8</accession>
<evidence type="ECO:0008006" key="3">
    <source>
        <dbReference type="Google" id="ProtNLM"/>
    </source>
</evidence>
<organism evidence="1 2">
    <name type="scientific">Erythroxylum novogranatense</name>
    <dbReference type="NCBI Taxonomy" id="1862640"/>
    <lineage>
        <taxon>Eukaryota</taxon>
        <taxon>Viridiplantae</taxon>
        <taxon>Streptophyta</taxon>
        <taxon>Embryophyta</taxon>
        <taxon>Tracheophyta</taxon>
        <taxon>Spermatophyta</taxon>
        <taxon>Magnoliopsida</taxon>
        <taxon>eudicotyledons</taxon>
        <taxon>Gunneridae</taxon>
        <taxon>Pentapetalae</taxon>
        <taxon>rosids</taxon>
        <taxon>fabids</taxon>
        <taxon>Malpighiales</taxon>
        <taxon>Erythroxylaceae</taxon>
        <taxon>Erythroxylum</taxon>
    </lineage>
</organism>
<protein>
    <recommendedName>
        <fullName evidence="3">GIY-YIG homing endonuclease</fullName>
    </recommendedName>
</protein>
<proteinExistence type="predicted"/>
<dbReference type="PANTHER" id="PTHR35133">
    <property type="entry name" value="PROTEIN EFFECTOR OF TRANSCRIPTION 2-RELATED"/>
    <property type="match status" value="1"/>
</dbReference>
<dbReference type="AlphaFoldDB" id="A0AAV8TKZ8"/>
<evidence type="ECO:0000313" key="1">
    <source>
        <dbReference type="EMBL" id="KAJ8766913.1"/>
    </source>
</evidence>
<dbReference type="Proteomes" id="UP001159364">
    <property type="component" value="Linkage Group LG04"/>
</dbReference>
<dbReference type="EMBL" id="JAIWQS010000004">
    <property type="protein sequence ID" value="KAJ8766913.1"/>
    <property type="molecule type" value="Genomic_DNA"/>
</dbReference>
<dbReference type="PANTHER" id="PTHR35133:SF1">
    <property type="entry name" value="PROTEIN EFFECTOR OF TRANSCRIPTION 2-RELATED"/>
    <property type="match status" value="1"/>
</dbReference>
<gene>
    <name evidence="1" type="ORF">K2173_011731</name>
</gene>
<keyword evidence="2" id="KW-1185">Reference proteome</keyword>
<comment type="caution">
    <text evidence="1">The sequence shown here is derived from an EMBL/GenBank/DDBJ whole genome shotgun (WGS) entry which is preliminary data.</text>
</comment>
<dbReference type="GO" id="GO:0006355">
    <property type="term" value="P:regulation of DNA-templated transcription"/>
    <property type="evidence" value="ECO:0007669"/>
    <property type="project" value="InterPro"/>
</dbReference>